<dbReference type="Pfam" id="PF25461">
    <property type="entry name" value="Beta-barrel_SelB"/>
    <property type="match status" value="1"/>
</dbReference>
<evidence type="ECO:0000256" key="6">
    <source>
        <dbReference type="ARBA" id="ARBA00023134"/>
    </source>
</evidence>
<dbReference type="Proteomes" id="UP000011134">
    <property type="component" value="Unassembled WGS sequence"/>
</dbReference>
<keyword evidence="10" id="KW-0251">Elongation factor</keyword>
<dbReference type="InterPro" id="IPR009000">
    <property type="entry name" value="Transl_B-barrel_sf"/>
</dbReference>
<dbReference type="PANTHER" id="PTHR43721">
    <property type="entry name" value="ELONGATION FACTOR TU-RELATED"/>
    <property type="match status" value="1"/>
</dbReference>
<dbReference type="InterPro" id="IPR015191">
    <property type="entry name" value="SelB_WHD4"/>
</dbReference>
<evidence type="ECO:0000256" key="7">
    <source>
        <dbReference type="ARBA" id="ARBA00025526"/>
    </source>
</evidence>
<dbReference type="GO" id="GO:0005829">
    <property type="term" value="C:cytosol"/>
    <property type="evidence" value="ECO:0007669"/>
    <property type="project" value="TreeGrafter"/>
</dbReference>
<sequence length="647" mass="73321">MIIVTAGHVDHGKTHLLQALTGTDTDRLPEEQKRGLTIDLGYAFMPLSSYHQSSDNQQSDNPEASPDNILGFIDVPGHEKFLSNMLAGVGTARHAMFVVASDEGLMPQSYEHLKILHLLAIESLTVVLTKSDKVSKEQQQNREAELERVLTQYGFSSWKLFACSAYTGDGIAELKQHLKALTDKCNQQPKTINSFRLAIDRAFTVKGTGLVVTGTVLSGRVKIGDHLYLASRQLQKPIKIRVRSLHCQGKKAEQAHADQRVALNLSGDIDKDKLSRGDWLFAIEPQAPSSRITVTLKADQAIKHWQQVQVFHVASHITARLALLEQQHIDAGQSGLAELVFDNPLHITEQDKLLIRDPAAKISLGSATAIELSPPTRGKRKPERLTRLNQRATLTQPQNILQLSLQNAPVHIDDFCWQHQLSPEDLSKQVDNDKQQIIQSWLCHFSYLEDLENHIIESLTLYHQNCCDHLGIGRDRLHRMAALSHPKTIVDHLLQVMVNKNKLCNTRGWLHLPQHQLQLTAEEQILWQQIESEFEKAKAPLWIRDIAKACNREEKALRLFSYKLAQLGFITAIVKDRYCTNRALITIADIIRQKIAEEKKLETADFRNLTGLGRKVAVQLLEYFDKIGFTRRYQNHRLLRDEGLFKE</sequence>
<dbReference type="GO" id="GO:0003924">
    <property type="term" value="F:GTPase activity"/>
    <property type="evidence" value="ECO:0007669"/>
    <property type="project" value="InterPro"/>
</dbReference>
<dbReference type="PROSITE" id="PS51722">
    <property type="entry name" value="G_TR_2"/>
    <property type="match status" value="1"/>
</dbReference>
<comment type="function">
    <text evidence="7">Translation factor necessary for the incorporation of selenocysteine into proteins. It probably replaces EF-Tu for the insertion of selenocysteine directed by the UGA codon. SelB binds GTP and GDP.</text>
</comment>
<dbReference type="CDD" id="cd04171">
    <property type="entry name" value="SelB"/>
    <property type="match status" value="1"/>
</dbReference>
<dbReference type="InterPro" id="IPR000795">
    <property type="entry name" value="T_Tr_GTP-bd_dom"/>
</dbReference>
<dbReference type="InterPro" id="IPR036390">
    <property type="entry name" value="WH_DNA-bd_sf"/>
</dbReference>
<evidence type="ECO:0000256" key="5">
    <source>
        <dbReference type="ARBA" id="ARBA00022917"/>
    </source>
</evidence>
<reference evidence="10 11" key="1">
    <citation type="submission" date="2012-12" db="EMBL/GenBank/DDBJ databases">
        <title>Genome Assembly of Photobacterium sp. AK15.</title>
        <authorList>
            <person name="Khatri I."/>
            <person name="Vaidya B."/>
            <person name="Srinivas T.N.R."/>
            <person name="Subramanian S."/>
            <person name="Pinnaka A."/>
        </authorList>
    </citation>
    <scope>NUCLEOTIDE SEQUENCE [LARGE SCALE GENOMIC DNA]</scope>
    <source>
        <strain evidence="10 11">AK15</strain>
    </source>
</reference>
<dbReference type="Pfam" id="PF03144">
    <property type="entry name" value="GTP_EFTU_D2"/>
    <property type="match status" value="1"/>
</dbReference>
<protein>
    <recommendedName>
        <fullName evidence="2">Selenocysteine-specific elongation factor</fullName>
    </recommendedName>
    <alternativeName>
        <fullName evidence="8">SelB translation factor</fullName>
    </alternativeName>
</protein>
<dbReference type="Pfam" id="PF09107">
    <property type="entry name" value="WHD_3rd_SelB"/>
    <property type="match status" value="1"/>
</dbReference>
<keyword evidence="11" id="KW-1185">Reference proteome</keyword>
<evidence type="ECO:0000313" key="10">
    <source>
        <dbReference type="EMBL" id="ELR65307.1"/>
    </source>
</evidence>
<evidence type="ECO:0000256" key="8">
    <source>
        <dbReference type="ARBA" id="ARBA00031615"/>
    </source>
</evidence>
<dbReference type="OrthoDB" id="9803139at2"/>
<dbReference type="Pfam" id="PF21214">
    <property type="entry name" value="WHD_2nd_SelB_bact"/>
    <property type="match status" value="1"/>
</dbReference>
<dbReference type="InterPro" id="IPR004535">
    <property type="entry name" value="Transl_elong_SelB"/>
</dbReference>
<dbReference type="SUPFAM" id="SSF50447">
    <property type="entry name" value="Translation proteins"/>
    <property type="match status" value="1"/>
</dbReference>
<comment type="caution">
    <text evidence="10">The sequence shown here is derived from an EMBL/GenBank/DDBJ whole genome shotgun (WGS) entry which is preliminary data.</text>
</comment>
<feature type="domain" description="Tr-type G" evidence="9">
    <location>
        <begin position="1"/>
        <end position="190"/>
    </location>
</feature>
<evidence type="ECO:0000256" key="3">
    <source>
        <dbReference type="ARBA" id="ARBA00022490"/>
    </source>
</evidence>
<dbReference type="InterPro" id="IPR057335">
    <property type="entry name" value="Beta-barrel_SelB"/>
</dbReference>
<dbReference type="Gene3D" id="1.10.10.10">
    <property type="entry name" value="Winged helix-like DNA-binding domain superfamily/Winged helix DNA-binding domain"/>
    <property type="match status" value="2"/>
</dbReference>
<gene>
    <name evidence="10" type="ORF">C942_01880</name>
</gene>
<dbReference type="Gene3D" id="2.40.30.10">
    <property type="entry name" value="Translation factors"/>
    <property type="match status" value="1"/>
</dbReference>
<comment type="subcellular location">
    <subcellularLocation>
        <location evidence="1">Cytoplasm</location>
    </subcellularLocation>
</comment>
<dbReference type="GO" id="GO:0003746">
    <property type="term" value="F:translation elongation factor activity"/>
    <property type="evidence" value="ECO:0007669"/>
    <property type="project" value="UniProtKB-KW"/>
</dbReference>
<dbReference type="InterPro" id="IPR036388">
    <property type="entry name" value="WH-like_DNA-bd_sf"/>
</dbReference>
<dbReference type="GO" id="GO:0003723">
    <property type="term" value="F:RNA binding"/>
    <property type="evidence" value="ECO:0007669"/>
    <property type="project" value="InterPro"/>
</dbReference>
<dbReference type="RefSeq" id="WP_007466790.1">
    <property type="nucleotide sequence ID" value="NZ_AMZO01000020.1"/>
</dbReference>
<name>L8JD35_9GAMM</name>
<proteinExistence type="predicted"/>
<dbReference type="AlphaFoldDB" id="L8JD35"/>
<dbReference type="Pfam" id="PF09106">
    <property type="entry name" value="WHD_2nd_SelB"/>
    <property type="match status" value="1"/>
</dbReference>
<dbReference type="InterPro" id="IPR015190">
    <property type="entry name" value="Elong_fac_SelB-wing-hlx_typ-2"/>
</dbReference>
<dbReference type="GO" id="GO:0001514">
    <property type="term" value="P:selenocysteine incorporation"/>
    <property type="evidence" value="ECO:0007669"/>
    <property type="project" value="InterPro"/>
</dbReference>
<keyword evidence="6" id="KW-0342">GTP-binding</keyword>
<dbReference type="SUPFAM" id="SSF46785">
    <property type="entry name" value="Winged helix' DNA-binding domain"/>
    <property type="match status" value="2"/>
</dbReference>
<evidence type="ECO:0000256" key="1">
    <source>
        <dbReference type="ARBA" id="ARBA00004496"/>
    </source>
</evidence>
<dbReference type="SUPFAM" id="SSF50465">
    <property type="entry name" value="EF-Tu/eEF-1alpha/eIF2-gamma C-terminal domain"/>
    <property type="match status" value="1"/>
</dbReference>
<dbReference type="InterPro" id="IPR050055">
    <property type="entry name" value="EF-Tu_GTPase"/>
</dbReference>
<dbReference type="SUPFAM" id="SSF52540">
    <property type="entry name" value="P-loop containing nucleoside triphosphate hydrolases"/>
    <property type="match status" value="1"/>
</dbReference>
<dbReference type="NCBIfam" id="TIGR00475">
    <property type="entry name" value="selB"/>
    <property type="match status" value="1"/>
</dbReference>
<dbReference type="Gene3D" id="3.40.50.300">
    <property type="entry name" value="P-loop containing nucleotide triphosphate hydrolases"/>
    <property type="match status" value="1"/>
</dbReference>
<keyword evidence="5" id="KW-0648">Protein biosynthesis</keyword>
<dbReference type="InterPro" id="IPR048931">
    <property type="entry name" value="WHD_2nd_SelB_bact"/>
</dbReference>
<evidence type="ECO:0000259" key="9">
    <source>
        <dbReference type="PROSITE" id="PS51722"/>
    </source>
</evidence>
<accession>L8JD35</accession>
<dbReference type="PATRIC" id="fig|1056511.3.peg.2956"/>
<dbReference type="Pfam" id="PF00009">
    <property type="entry name" value="GTP_EFTU"/>
    <property type="match status" value="1"/>
</dbReference>
<keyword evidence="4" id="KW-0547">Nucleotide-binding</keyword>
<dbReference type="PANTHER" id="PTHR43721:SF22">
    <property type="entry name" value="ELONGATION FACTOR TU, MITOCHONDRIAL"/>
    <property type="match status" value="1"/>
</dbReference>
<evidence type="ECO:0000256" key="2">
    <source>
        <dbReference type="ARBA" id="ARBA00015953"/>
    </source>
</evidence>
<evidence type="ECO:0000256" key="4">
    <source>
        <dbReference type="ARBA" id="ARBA00022741"/>
    </source>
</evidence>
<dbReference type="EMBL" id="AMZO01000020">
    <property type="protein sequence ID" value="ELR65307.1"/>
    <property type="molecule type" value="Genomic_DNA"/>
</dbReference>
<dbReference type="InterPro" id="IPR009001">
    <property type="entry name" value="Transl_elong_EF1A/Init_IF2_C"/>
</dbReference>
<dbReference type="InterPro" id="IPR004161">
    <property type="entry name" value="EFTu-like_2"/>
</dbReference>
<evidence type="ECO:0000313" key="11">
    <source>
        <dbReference type="Proteomes" id="UP000011134"/>
    </source>
</evidence>
<dbReference type="GO" id="GO:0005525">
    <property type="term" value="F:GTP binding"/>
    <property type="evidence" value="ECO:0007669"/>
    <property type="project" value="UniProtKB-KW"/>
</dbReference>
<organism evidence="10 11">
    <name type="scientific">Photobacterium marinum</name>
    <dbReference type="NCBI Taxonomy" id="1056511"/>
    <lineage>
        <taxon>Bacteria</taxon>
        <taxon>Pseudomonadati</taxon>
        <taxon>Pseudomonadota</taxon>
        <taxon>Gammaproteobacteria</taxon>
        <taxon>Vibrionales</taxon>
        <taxon>Vibrionaceae</taxon>
        <taxon>Photobacterium</taxon>
    </lineage>
</organism>
<dbReference type="InterPro" id="IPR027417">
    <property type="entry name" value="P-loop_NTPase"/>
</dbReference>
<keyword evidence="3" id="KW-0963">Cytoplasm</keyword>